<dbReference type="PANTHER" id="PTHR37163:SF1">
    <property type="entry name" value="DUF501 DOMAIN-CONTAINING PROTEIN"/>
    <property type="match status" value="1"/>
</dbReference>
<protein>
    <recommendedName>
        <fullName evidence="4">Septum formation initiator family protein</fullName>
    </recommendedName>
</protein>
<sequence length="240" mass="26319">MNPHDHRTQHSDQADLTHSGQGPEPQEERQYRYRFAGPEFDWVRQLADHLLEQPLDPRDQDLVTRQLGRFPRGMLAVGARCACGKPLAVITRPVLPGGIPFPTSCYLTSPEAVKAVSQLEGQGIMRDYANRLAEDPDLAQAYGHAHELYLAFRQELARLTGDGEEHIAGISAGGMPDRVKCLHALLAQGLVMGPGSNPIADMTLAAIEDQFDAAVCRCSLDYEDTETLANTTEFGLEVGQ</sequence>
<dbReference type="OrthoDB" id="13546at2"/>
<reference evidence="2 3" key="1">
    <citation type="submission" date="2017-10" db="EMBL/GenBank/DDBJ databases">
        <title>Bifidobacterium xylocopum sp. nov. and Bifidobacterium aemilianum sp. nov., from the carpenter bee (Xylocopa violacea) digestive tract.</title>
        <authorList>
            <person name="Alberoni D."/>
            <person name="Baffoni L."/>
            <person name="Di Gioia D."/>
            <person name="Gaggia F."/>
            <person name="Biavati B."/>
        </authorList>
    </citation>
    <scope>NUCLEOTIDE SEQUENCE [LARGE SCALE GENOMIC DNA]</scope>
    <source>
        <strain evidence="2 3">XV10</strain>
    </source>
</reference>
<evidence type="ECO:0008006" key="4">
    <source>
        <dbReference type="Google" id="ProtNLM"/>
    </source>
</evidence>
<comment type="caution">
    <text evidence="2">The sequence shown here is derived from an EMBL/GenBank/DDBJ whole genome shotgun (WGS) entry which is preliminary data.</text>
</comment>
<gene>
    <name evidence="2" type="ORF">CRD60_02855</name>
</gene>
<accession>A0A366KAU1</accession>
<dbReference type="AlphaFoldDB" id="A0A366KAU1"/>
<evidence type="ECO:0000313" key="2">
    <source>
        <dbReference type="EMBL" id="RBP98278.1"/>
    </source>
</evidence>
<evidence type="ECO:0000313" key="3">
    <source>
        <dbReference type="Proteomes" id="UP000252530"/>
    </source>
</evidence>
<dbReference type="InterPro" id="IPR007511">
    <property type="entry name" value="DUF501"/>
</dbReference>
<dbReference type="Pfam" id="PF04417">
    <property type="entry name" value="DUF501"/>
    <property type="match status" value="1"/>
</dbReference>
<proteinExistence type="predicted"/>
<organism evidence="2 3">
    <name type="scientific">Bifidobacterium aemilianum</name>
    <dbReference type="NCBI Taxonomy" id="2493120"/>
    <lineage>
        <taxon>Bacteria</taxon>
        <taxon>Bacillati</taxon>
        <taxon>Actinomycetota</taxon>
        <taxon>Actinomycetes</taxon>
        <taxon>Bifidobacteriales</taxon>
        <taxon>Bifidobacteriaceae</taxon>
        <taxon>Bifidobacterium</taxon>
    </lineage>
</organism>
<feature type="compositionally biased region" description="Basic and acidic residues" evidence="1">
    <location>
        <begin position="1"/>
        <end position="15"/>
    </location>
</feature>
<dbReference type="EMBL" id="PDCG01000002">
    <property type="protein sequence ID" value="RBP98278.1"/>
    <property type="molecule type" value="Genomic_DNA"/>
</dbReference>
<keyword evidence="3" id="KW-1185">Reference proteome</keyword>
<dbReference type="Proteomes" id="UP000252530">
    <property type="component" value="Unassembled WGS sequence"/>
</dbReference>
<feature type="region of interest" description="Disordered" evidence="1">
    <location>
        <begin position="1"/>
        <end position="28"/>
    </location>
</feature>
<dbReference type="RefSeq" id="WP_113859962.1">
    <property type="nucleotide sequence ID" value="NZ_PDCG01000002.1"/>
</dbReference>
<evidence type="ECO:0000256" key="1">
    <source>
        <dbReference type="SAM" id="MobiDB-lite"/>
    </source>
</evidence>
<name>A0A366KAU1_9BIFI</name>
<dbReference type="PANTHER" id="PTHR37163">
    <property type="entry name" value="CONSERVED PROTEIN"/>
    <property type="match status" value="1"/>
</dbReference>